<comment type="caution">
    <text evidence="1">The sequence shown here is derived from an EMBL/GenBank/DDBJ whole genome shotgun (WGS) entry which is preliminary data.</text>
</comment>
<evidence type="ECO:0000313" key="1">
    <source>
        <dbReference type="EMBL" id="HIW09132.1"/>
    </source>
</evidence>
<dbReference type="PANTHER" id="PTHR10000">
    <property type="entry name" value="PHOSPHOSERINE PHOSPHATASE"/>
    <property type="match status" value="1"/>
</dbReference>
<dbReference type="EMBL" id="DXHQ01000080">
    <property type="protein sequence ID" value="HIW09132.1"/>
    <property type="molecule type" value="Genomic_DNA"/>
</dbReference>
<dbReference type="Gene3D" id="3.40.50.1000">
    <property type="entry name" value="HAD superfamily/HAD-like"/>
    <property type="match status" value="2"/>
</dbReference>
<evidence type="ECO:0000313" key="2">
    <source>
        <dbReference type="Proteomes" id="UP000823933"/>
    </source>
</evidence>
<proteinExistence type="predicted"/>
<dbReference type="Proteomes" id="UP000823933">
    <property type="component" value="Unassembled WGS sequence"/>
</dbReference>
<organism evidence="1 2">
    <name type="scientific">Candidatus Faecalibacterium intestinigallinarum</name>
    <dbReference type="NCBI Taxonomy" id="2838581"/>
    <lineage>
        <taxon>Bacteria</taxon>
        <taxon>Bacillati</taxon>
        <taxon>Bacillota</taxon>
        <taxon>Clostridia</taxon>
        <taxon>Eubacteriales</taxon>
        <taxon>Oscillospiraceae</taxon>
        <taxon>Faecalibacterium</taxon>
    </lineage>
</organism>
<dbReference type="InterPro" id="IPR036412">
    <property type="entry name" value="HAD-like_sf"/>
</dbReference>
<dbReference type="PANTHER" id="PTHR10000:SF8">
    <property type="entry name" value="HAD SUPERFAMILY HYDROLASE-LIKE, TYPE 3"/>
    <property type="match status" value="1"/>
</dbReference>
<dbReference type="InterPro" id="IPR023214">
    <property type="entry name" value="HAD_sf"/>
</dbReference>
<reference evidence="1" key="1">
    <citation type="journal article" date="2021" name="PeerJ">
        <title>Extensive microbial diversity within the chicken gut microbiome revealed by metagenomics and culture.</title>
        <authorList>
            <person name="Gilroy R."/>
            <person name="Ravi A."/>
            <person name="Getino M."/>
            <person name="Pursley I."/>
            <person name="Horton D.L."/>
            <person name="Alikhan N.F."/>
            <person name="Baker D."/>
            <person name="Gharbi K."/>
            <person name="Hall N."/>
            <person name="Watson M."/>
            <person name="Adriaenssens E.M."/>
            <person name="Foster-Nyarko E."/>
            <person name="Jarju S."/>
            <person name="Secka A."/>
            <person name="Antonio M."/>
            <person name="Oren A."/>
            <person name="Chaudhuri R.R."/>
            <person name="La Ragione R."/>
            <person name="Hildebrand F."/>
            <person name="Pallen M.J."/>
        </authorList>
    </citation>
    <scope>NUCLEOTIDE SEQUENCE</scope>
    <source>
        <strain evidence="1">ChiHcolR34-3080</strain>
    </source>
</reference>
<dbReference type="GO" id="GO:0016791">
    <property type="term" value="F:phosphatase activity"/>
    <property type="evidence" value="ECO:0007669"/>
    <property type="project" value="TreeGrafter"/>
</dbReference>
<dbReference type="AlphaFoldDB" id="A0A9D1QBJ0"/>
<dbReference type="SUPFAM" id="SSF56784">
    <property type="entry name" value="HAD-like"/>
    <property type="match status" value="1"/>
</dbReference>
<dbReference type="Gene3D" id="3.30.1240.10">
    <property type="match status" value="1"/>
</dbReference>
<keyword evidence="1" id="KW-0378">Hydrolase</keyword>
<gene>
    <name evidence="1" type="ORF">H9890_07015</name>
</gene>
<dbReference type="GO" id="GO:0000287">
    <property type="term" value="F:magnesium ion binding"/>
    <property type="evidence" value="ECO:0007669"/>
    <property type="project" value="TreeGrafter"/>
</dbReference>
<dbReference type="GO" id="GO:0005829">
    <property type="term" value="C:cytosol"/>
    <property type="evidence" value="ECO:0007669"/>
    <property type="project" value="TreeGrafter"/>
</dbReference>
<reference evidence="1" key="2">
    <citation type="submission" date="2021-04" db="EMBL/GenBank/DDBJ databases">
        <authorList>
            <person name="Gilroy R."/>
        </authorList>
    </citation>
    <scope>NUCLEOTIDE SEQUENCE</scope>
    <source>
        <strain evidence="1">ChiHcolR34-3080</strain>
    </source>
</reference>
<dbReference type="Pfam" id="PF08282">
    <property type="entry name" value="Hydrolase_3"/>
    <property type="match status" value="2"/>
</dbReference>
<protein>
    <submittedName>
        <fullName evidence="1">Cof-type HAD-IIB family hydrolase</fullName>
    </submittedName>
</protein>
<name>A0A9D1QBJ0_9FIRM</name>
<accession>A0A9D1QBJ0</accession>
<sequence>MTAPDIRLAALDLDGTLLDRASRITPHTMEALTAAIRRGVVVLPATGRGLSSLPRVAAAIPGVRYALTSNGAAVWDLGPDPMAAVRSRYGEPGPEPVAEPVCLYRHTLPAETARAVYALLDRYEGELNYFADGRTFKTPAGLAWTRARMQRLLSTEAKQADDGRFTILPDLHPYFEAHAGGIEKFCMFFGSREQAEEVLPLLAAIPGVEATQGSPDNVEATAAGVNKGSALLALAEHLGIPQQAVLAVGDSENDRKMLEAAGVAAVMANGMPSIQSLADIVSERDCNHDGVAELFERLGLTGL</sequence>